<organism evidence="1 2">
    <name type="scientific">Favolaschia claudopus</name>
    <dbReference type="NCBI Taxonomy" id="2862362"/>
    <lineage>
        <taxon>Eukaryota</taxon>
        <taxon>Fungi</taxon>
        <taxon>Dikarya</taxon>
        <taxon>Basidiomycota</taxon>
        <taxon>Agaricomycotina</taxon>
        <taxon>Agaricomycetes</taxon>
        <taxon>Agaricomycetidae</taxon>
        <taxon>Agaricales</taxon>
        <taxon>Marasmiineae</taxon>
        <taxon>Mycenaceae</taxon>
        <taxon>Favolaschia</taxon>
    </lineage>
</organism>
<proteinExistence type="predicted"/>
<sequence>MTQQLLWVKSRQDGNGKARLYELSNSQVIRHRGGCVRVPDLAIRRPALALYVDGRGPIATGVRGVLSHVPSGATIATIFSIGLNTRWLMKLGWSSACATGNVDDSYQMRLHRSWLTVNAPDRPCRHSASARAQNCRQEKKISSSTEVTSTLCAPSYEKFVIKKKKNILKHKITSTLCASSCDPRRKYRTILRFLSLVCSLWTANNGRGRLVLVVGE</sequence>
<accession>A0AAW0AKM3</accession>
<evidence type="ECO:0000313" key="2">
    <source>
        <dbReference type="Proteomes" id="UP001362999"/>
    </source>
</evidence>
<gene>
    <name evidence="1" type="ORF">R3P38DRAFT_2789726</name>
</gene>
<dbReference type="Proteomes" id="UP001362999">
    <property type="component" value="Unassembled WGS sequence"/>
</dbReference>
<name>A0AAW0AKM3_9AGAR</name>
<keyword evidence="2" id="KW-1185">Reference proteome</keyword>
<evidence type="ECO:0000313" key="1">
    <source>
        <dbReference type="EMBL" id="KAK7012919.1"/>
    </source>
</evidence>
<dbReference type="AlphaFoldDB" id="A0AAW0AKM3"/>
<protein>
    <submittedName>
        <fullName evidence="1">Uncharacterized protein</fullName>
    </submittedName>
</protein>
<comment type="caution">
    <text evidence="1">The sequence shown here is derived from an EMBL/GenBank/DDBJ whole genome shotgun (WGS) entry which is preliminary data.</text>
</comment>
<reference evidence="1 2" key="1">
    <citation type="journal article" date="2024" name="J Genomics">
        <title>Draft genome sequencing and assembly of Favolaschia claudopus CIRM-BRFM 2984 isolated from oak limbs.</title>
        <authorList>
            <person name="Navarro D."/>
            <person name="Drula E."/>
            <person name="Chaduli D."/>
            <person name="Cazenave R."/>
            <person name="Ahrendt S."/>
            <person name="Wang J."/>
            <person name="Lipzen A."/>
            <person name="Daum C."/>
            <person name="Barry K."/>
            <person name="Grigoriev I.V."/>
            <person name="Favel A."/>
            <person name="Rosso M.N."/>
            <person name="Martin F."/>
        </authorList>
    </citation>
    <scope>NUCLEOTIDE SEQUENCE [LARGE SCALE GENOMIC DNA]</scope>
    <source>
        <strain evidence="1 2">CIRM-BRFM 2984</strain>
    </source>
</reference>
<dbReference type="EMBL" id="JAWWNJ010000062">
    <property type="protein sequence ID" value="KAK7012919.1"/>
    <property type="molecule type" value="Genomic_DNA"/>
</dbReference>